<dbReference type="CDD" id="cd00430">
    <property type="entry name" value="PLPDE_III_AR"/>
    <property type="match status" value="1"/>
</dbReference>
<dbReference type="Pfam" id="PF00842">
    <property type="entry name" value="Ala_racemase_C"/>
    <property type="match status" value="1"/>
</dbReference>
<dbReference type="PRINTS" id="PR00992">
    <property type="entry name" value="ALARACEMASE"/>
</dbReference>
<dbReference type="GO" id="GO:0005829">
    <property type="term" value="C:cytosol"/>
    <property type="evidence" value="ECO:0007669"/>
    <property type="project" value="TreeGrafter"/>
</dbReference>
<dbReference type="PANTHER" id="PTHR30511">
    <property type="entry name" value="ALANINE RACEMASE"/>
    <property type="match status" value="1"/>
</dbReference>
<dbReference type="HAMAP" id="MF_01201">
    <property type="entry name" value="Ala_racemase"/>
    <property type="match status" value="1"/>
</dbReference>
<evidence type="ECO:0000256" key="2">
    <source>
        <dbReference type="ARBA" id="ARBA00022898"/>
    </source>
</evidence>
<dbReference type="Gene3D" id="3.20.20.10">
    <property type="entry name" value="Alanine racemase"/>
    <property type="match status" value="1"/>
</dbReference>
<protein>
    <recommendedName>
        <fullName evidence="4">Alanine racemase C-terminal domain-containing protein</fullName>
    </recommendedName>
</protein>
<name>A0A6C0M1L3_9ZZZZ</name>
<dbReference type="PANTHER" id="PTHR30511:SF0">
    <property type="entry name" value="ALANINE RACEMASE, CATABOLIC-RELATED"/>
    <property type="match status" value="1"/>
</dbReference>
<dbReference type="InterPro" id="IPR029066">
    <property type="entry name" value="PLP-binding_barrel"/>
</dbReference>
<accession>A0A6C0M1L3</accession>
<dbReference type="EMBL" id="MN740632">
    <property type="protein sequence ID" value="QHU36175.1"/>
    <property type="molecule type" value="Genomic_DNA"/>
</dbReference>
<comment type="cofactor">
    <cofactor evidence="1">
        <name>pyridoxal 5'-phosphate</name>
        <dbReference type="ChEBI" id="CHEBI:597326"/>
    </cofactor>
</comment>
<dbReference type="GO" id="GO:0030170">
    <property type="term" value="F:pyridoxal phosphate binding"/>
    <property type="evidence" value="ECO:0007669"/>
    <property type="project" value="TreeGrafter"/>
</dbReference>
<reference evidence="5" key="1">
    <citation type="journal article" date="2020" name="Nature">
        <title>Giant virus diversity and host interactions through global metagenomics.</title>
        <authorList>
            <person name="Schulz F."/>
            <person name="Roux S."/>
            <person name="Paez-Espino D."/>
            <person name="Jungbluth S."/>
            <person name="Walsh D.A."/>
            <person name="Denef V.J."/>
            <person name="McMahon K.D."/>
            <person name="Konstantinidis K.T."/>
            <person name="Eloe-Fadrosh E.A."/>
            <person name="Kyrpides N.C."/>
            <person name="Woyke T."/>
        </authorList>
    </citation>
    <scope>NUCLEOTIDE SEQUENCE</scope>
    <source>
        <strain evidence="5">GVMAG-S-1035124-57</strain>
    </source>
</reference>
<proteinExistence type="inferred from homology"/>
<organism evidence="5">
    <name type="scientific">viral metagenome</name>
    <dbReference type="NCBI Taxonomy" id="1070528"/>
    <lineage>
        <taxon>unclassified sequences</taxon>
        <taxon>metagenomes</taxon>
        <taxon>organismal metagenomes</taxon>
    </lineage>
</organism>
<sequence>MRNKTQKNGRNSCLQCDKCDAASNDIIATIDAAAIRHNVDYLRSMSKTDIMPVLKANAYGHGAIAVSKILRAHGVRMIGTATLGEALMLRKSGDKGRIVAWLYDANGPELGEAIRRNIDIGIVDQTHVPAVCKLAAKHAQRVRIHLFVDTGINRAGIPYGESVPAALELSKNPRIHLVGLMSHFIQSELPNDATTHKQLKLFRALRDTLVRDHGVTFEHVHIANSGGCLNYDVSDFTLARPGLSVFGMDPNGKYNRNLRPAMTVESRIIQIKPISKGESVGYDKKYTAKKNMVICVAPVGYADIVPRSSSGKLHVIINGTRRKVLGNISMDQIVIESAPSDAVGDAVLLFGSPHNGAMQTVYDVADASDTVTHEVVVRTNASSRITMKYINL</sequence>
<evidence type="ECO:0000256" key="3">
    <source>
        <dbReference type="ARBA" id="ARBA00023235"/>
    </source>
</evidence>
<dbReference type="SMART" id="SM01005">
    <property type="entry name" value="Ala_racemase_C"/>
    <property type="match status" value="1"/>
</dbReference>
<keyword evidence="2" id="KW-0663">Pyridoxal phosphate</keyword>
<keyword evidence="3" id="KW-0413">Isomerase</keyword>
<dbReference type="InterPro" id="IPR009006">
    <property type="entry name" value="Ala_racemase/Decarboxylase_C"/>
</dbReference>
<dbReference type="SUPFAM" id="SSF51419">
    <property type="entry name" value="PLP-binding barrel"/>
    <property type="match status" value="1"/>
</dbReference>
<evidence type="ECO:0000313" key="5">
    <source>
        <dbReference type="EMBL" id="QHU36175.1"/>
    </source>
</evidence>
<evidence type="ECO:0000259" key="4">
    <source>
        <dbReference type="SMART" id="SM01005"/>
    </source>
</evidence>
<dbReference type="SUPFAM" id="SSF50621">
    <property type="entry name" value="Alanine racemase C-terminal domain-like"/>
    <property type="match status" value="1"/>
</dbReference>
<dbReference type="InterPro" id="IPR001608">
    <property type="entry name" value="Ala_racemase_N"/>
</dbReference>
<feature type="domain" description="Alanine racemase C-terminal" evidence="4">
    <location>
        <begin position="261"/>
        <end position="390"/>
    </location>
</feature>
<dbReference type="InterPro" id="IPR000821">
    <property type="entry name" value="Ala_racemase"/>
</dbReference>
<dbReference type="GO" id="GO:0008784">
    <property type="term" value="F:alanine racemase activity"/>
    <property type="evidence" value="ECO:0007669"/>
    <property type="project" value="InterPro"/>
</dbReference>
<dbReference type="InterPro" id="IPR011079">
    <property type="entry name" value="Ala_racemase_C"/>
</dbReference>
<dbReference type="Gene3D" id="2.40.37.10">
    <property type="entry name" value="Lyase, Ornithine Decarboxylase, Chain A, domain 1"/>
    <property type="match status" value="1"/>
</dbReference>
<dbReference type="NCBIfam" id="TIGR00492">
    <property type="entry name" value="alr"/>
    <property type="match status" value="1"/>
</dbReference>
<dbReference type="AlphaFoldDB" id="A0A6C0M1L3"/>
<evidence type="ECO:0000256" key="1">
    <source>
        <dbReference type="ARBA" id="ARBA00001933"/>
    </source>
</evidence>
<dbReference type="GO" id="GO:0030632">
    <property type="term" value="P:D-alanine biosynthetic process"/>
    <property type="evidence" value="ECO:0007669"/>
    <property type="project" value="TreeGrafter"/>
</dbReference>
<dbReference type="Pfam" id="PF01168">
    <property type="entry name" value="Ala_racemase_N"/>
    <property type="match status" value="1"/>
</dbReference>